<evidence type="ECO:0000313" key="2">
    <source>
        <dbReference type="EMBL" id="MBB3925068.1"/>
    </source>
</evidence>
<keyword evidence="3" id="KW-1185">Reference proteome</keyword>
<accession>A0A7W6BE04</accession>
<comment type="caution">
    <text evidence="2">The sequence shown here is derived from an EMBL/GenBank/DDBJ whole genome shotgun (WGS) entry which is preliminary data.</text>
</comment>
<dbReference type="RefSeq" id="WP_188070625.1">
    <property type="nucleotide sequence ID" value="NZ_BSPS01000022.1"/>
</dbReference>
<protein>
    <submittedName>
        <fullName evidence="2">Uncharacterized protein</fullName>
    </submittedName>
</protein>
<dbReference type="AlphaFoldDB" id="A0A7W6BE04"/>
<evidence type="ECO:0000256" key="1">
    <source>
        <dbReference type="SAM" id="MobiDB-lite"/>
    </source>
</evidence>
<evidence type="ECO:0000313" key="3">
    <source>
        <dbReference type="Proteomes" id="UP000571950"/>
    </source>
</evidence>
<feature type="region of interest" description="Disordered" evidence="1">
    <location>
        <begin position="1"/>
        <end position="25"/>
    </location>
</feature>
<name>A0A7W6BE04_9SPHN</name>
<feature type="compositionally biased region" description="Polar residues" evidence="1">
    <location>
        <begin position="1"/>
        <end position="10"/>
    </location>
</feature>
<dbReference type="Proteomes" id="UP000571950">
    <property type="component" value="Unassembled WGS sequence"/>
</dbReference>
<sequence length="135" mass="14063">MSKPSFTQPIRSDIERLSGGGGRGPSTANADAEIIAAFSRMARLFLDAGAEGLASVSPADPADGGILDRSIAQTPMGVALKLRYALFCKVDTIGTIAAAFGASVPDIDEMMEMEGTDALTIWTAIKSLEAMEARP</sequence>
<gene>
    <name evidence="2" type="ORF">GGR43_000769</name>
</gene>
<proteinExistence type="predicted"/>
<organism evidence="2 3">
    <name type="scientific">Sphingobium jiangsuense</name>
    <dbReference type="NCBI Taxonomy" id="870476"/>
    <lineage>
        <taxon>Bacteria</taxon>
        <taxon>Pseudomonadati</taxon>
        <taxon>Pseudomonadota</taxon>
        <taxon>Alphaproteobacteria</taxon>
        <taxon>Sphingomonadales</taxon>
        <taxon>Sphingomonadaceae</taxon>
        <taxon>Sphingobium</taxon>
    </lineage>
</organism>
<dbReference type="EMBL" id="JACIDT010000002">
    <property type="protein sequence ID" value="MBB3925068.1"/>
    <property type="molecule type" value="Genomic_DNA"/>
</dbReference>
<reference evidence="2 3" key="1">
    <citation type="submission" date="2020-08" db="EMBL/GenBank/DDBJ databases">
        <title>Genomic Encyclopedia of Type Strains, Phase IV (KMG-IV): sequencing the most valuable type-strain genomes for metagenomic binning, comparative biology and taxonomic classification.</title>
        <authorList>
            <person name="Goeker M."/>
        </authorList>
    </citation>
    <scope>NUCLEOTIDE SEQUENCE [LARGE SCALE GENOMIC DNA]</scope>
    <source>
        <strain evidence="2 3">DSM 26189</strain>
    </source>
</reference>